<organism evidence="3 4">
    <name type="scientific">Leptomonas pyrrhocoris</name>
    <name type="common">Firebug parasite</name>
    <dbReference type="NCBI Taxonomy" id="157538"/>
    <lineage>
        <taxon>Eukaryota</taxon>
        <taxon>Discoba</taxon>
        <taxon>Euglenozoa</taxon>
        <taxon>Kinetoplastea</taxon>
        <taxon>Metakinetoplastina</taxon>
        <taxon>Trypanosomatida</taxon>
        <taxon>Trypanosomatidae</taxon>
        <taxon>Leishmaniinae</taxon>
        <taxon>Leptomonas</taxon>
    </lineage>
</organism>
<dbReference type="RefSeq" id="XP_015654697.1">
    <property type="nucleotide sequence ID" value="XM_015806826.1"/>
</dbReference>
<feature type="compositionally biased region" description="Low complexity" evidence="2">
    <location>
        <begin position="561"/>
        <end position="570"/>
    </location>
</feature>
<feature type="coiled-coil region" evidence="1">
    <location>
        <begin position="273"/>
        <end position="328"/>
    </location>
</feature>
<gene>
    <name evidence="3" type="ORF">ABB37_07999</name>
</gene>
<dbReference type="EMBL" id="LGTL01000021">
    <property type="protein sequence ID" value="KPA76258.1"/>
    <property type="molecule type" value="Genomic_DNA"/>
</dbReference>
<reference evidence="3 4" key="1">
    <citation type="submission" date="2015-07" db="EMBL/GenBank/DDBJ databases">
        <title>High-quality genome of monoxenous trypanosomatid Leptomonas pyrrhocoris.</title>
        <authorList>
            <person name="Flegontov P."/>
            <person name="Butenko A."/>
            <person name="Firsov S."/>
            <person name="Vlcek C."/>
            <person name="Logacheva M.D."/>
            <person name="Field M."/>
            <person name="Filatov D."/>
            <person name="Flegontova O."/>
            <person name="Gerasimov E."/>
            <person name="Jackson A.P."/>
            <person name="Kelly S."/>
            <person name="Opperdoes F."/>
            <person name="O'Reilly A."/>
            <person name="Votypka J."/>
            <person name="Yurchenko V."/>
            <person name="Lukes J."/>
        </authorList>
    </citation>
    <scope>NUCLEOTIDE SEQUENCE [LARGE SCALE GENOMIC DNA]</scope>
    <source>
        <strain evidence="3">H10</strain>
    </source>
</reference>
<feature type="compositionally biased region" description="Basic and acidic residues" evidence="2">
    <location>
        <begin position="545"/>
        <end position="554"/>
    </location>
</feature>
<protein>
    <submittedName>
        <fullName evidence="3">Uncharacterized protein</fullName>
    </submittedName>
</protein>
<evidence type="ECO:0000256" key="2">
    <source>
        <dbReference type="SAM" id="MobiDB-lite"/>
    </source>
</evidence>
<dbReference type="OMA" id="EAEHHIT"/>
<keyword evidence="4" id="KW-1185">Reference proteome</keyword>
<feature type="compositionally biased region" description="Low complexity" evidence="2">
    <location>
        <begin position="201"/>
        <end position="215"/>
    </location>
</feature>
<evidence type="ECO:0000313" key="4">
    <source>
        <dbReference type="Proteomes" id="UP000037923"/>
    </source>
</evidence>
<feature type="compositionally biased region" description="Basic and acidic residues" evidence="2">
    <location>
        <begin position="45"/>
        <end position="58"/>
    </location>
</feature>
<keyword evidence="1" id="KW-0175">Coiled coil</keyword>
<name>A0A0N1J4F7_LEPPY</name>
<feature type="compositionally biased region" description="Polar residues" evidence="2">
    <location>
        <begin position="233"/>
        <end position="247"/>
    </location>
</feature>
<dbReference type="OrthoDB" id="248214at2759"/>
<feature type="compositionally biased region" description="Low complexity" evidence="2">
    <location>
        <begin position="62"/>
        <end position="79"/>
    </location>
</feature>
<feature type="region of interest" description="Disordered" evidence="2">
    <location>
        <begin position="509"/>
        <end position="721"/>
    </location>
</feature>
<feature type="region of interest" description="Disordered" evidence="2">
    <location>
        <begin position="428"/>
        <end position="457"/>
    </location>
</feature>
<evidence type="ECO:0000256" key="1">
    <source>
        <dbReference type="SAM" id="Coils"/>
    </source>
</evidence>
<feature type="compositionally biased region" description="Polar residues" evidence="2">
    <location>
        <begin position="80"/>
        <end position="96"/>
    </location>
</feature>
<evidence type="ECO:0000313" key="3">
    <source>
        <dbReference type="EMBL" id="KPA76258.1"/>
    </source>
</evidence>
<feature type="compositionally biased region" description="Polar residues" evidence="2">
    <location>
        <begin position="177"/>
        <end position="200"/>
    </location>
</feature>
<sequence length="838" mass="87851">MSRRTFLENMLQEARNWDASDVDSPRLSSGRDPTSTNRASPGEMSAKDSTHTPRDTVRRPSSRAAATVTATTPSTLSAVRSTNSRVTSDPLPSTAATRDAPLTDNARRTAHRADFPANADAAVAVSRSSSPPLHTPLTVVELEDEDHPVGTLKLLTRRTNGHAQLSLLPETLETDGGNEQAQSEGTPASSMPRSASANHIQPQPTQRRSSQSMSTVPDVLVTPRAPNYGRFSNPRNGSGQSSQSVSALTPVATVARGRCARPGGDHSGRSDSINRMEASLIALQVELATEKRNNIEAEHHIMTLNTEVRKLRAENARLSREVAESAATPVGGHHRKDATTSAAAAEAAAVASASDPSILLHGDAAVAARRIEALEARVGEFARNLETKQREIDTKDERIRLLEHKLADQLLLQTGVHYLTMPAAAASFPTPAAQTPPPPQQQQSHQHNGNASLSGHNVSNATAAGLLSRRPWYAAAPDTALAGPKISTIRHVPLGWQAHPADDAAAATNNVRGASAVRRRSPVGAHAGGPSDDLLQLSPVPPQNEKTEGEDRTRTPPPPTATTAASSPVPADKKELVAGEREKRKTPVRHPSAHRELPLRPQSTRRRPSGSSRGSISATPMEGGRRVSRPELMGVRTDSIGSEPHKTAAAASPAGVARIREAGSSPSASGRLSARRPSVSRRSSSFSQYAAPEADGSLGRDSGRRSGGGHPAHLSVSGSSGVAANSAGAVYTMNQRALSTYRSARPPSATRSMAQQSVRSSTSTRQRPQIAFTSDGETSTMKGTTTTVMFRARDGRAGSNPAASDGSHGSTTAADPQVAAATATGPSNSAADSSIAAI</sequence>
<dbReference type="VEuPathDB" id="TriTrypDB:LpyrH10_21_1350"/>
<feature type="compositionally biased region" description="Polar residues" evidence="2">
    <location>
        <begin position="448"/>
        <end position="457"/>
    </location>
</feature>
<comment type="caution">
    <text evidence="3">The sequence shown here is derived from an EMBL/GenBank/DDBJ whole genome shotgun (WGS) entry which is preliminary data.</text>
</comment>
<feature type="region of interest" description="Disordered" evidence="2">
    <location>
        <begin position="738"/>
        <end position="838"/>
    </location>
</feature>
<feature type="compositionally biased region" description="Low complexity" evidence="2">
    <location>
        <begin position="811"/>
        <end position="838"/>
    </location>
</feature>
<feature type="compositionally biased region" description="Low complexity" evidence="2">
    <location>
        <begin position="778"/>
        <end position="787"/>
    </location>
</feature>
<dbReference type="AlphaFoldDB" id="A0A0N1J4F7"/>
<dbReference type="GeneID" id="26908284"/>
<feature type="region of interest" description="Disordered" evidence="2">
    <location>
        <begin position="171"/>
        <end position="248"/>
    </location>
</feature>
<feature type="region of interest" description="Disordered" evidence="2">
    <location>
        <begin position="14"/>
        <end position="103"/>
    </location>
</feature>
<feature type="compositionally biased region" description="Basic and acidic residues" evidence="2">
    <location>
        <begin position="571"/>
        <end position="585"/>
    </location>
</feature>
<feature type="compositionally biased region" description="Low complexity" evidence="2">
    <location>
        <begin position="755"/>
        <end position="769"/>
    </location>
</feature>
<feature type="coiled-coil region" evidence="1">
    <location>
        <begin position="371"/>
        <end position="405"/>
    </location>
</feature>
<dbReference type="Proteomes" id="UP000037923">
    <property type="component" value="Unassembled WGS sequence"/>
</dbReference>
<accession>A0A0N1J4F7</accession>
<proteinExistence type="predicted"/>
<feature type="compositionally biased region" description="Low complexity" evidence="2">
    <location>
        <begin position="671"/>
        <end position="687"/>
    </location>
</feature>